<keyword evidence="7" id="KW-0325">Glycoprotein</keyword>
<dbReference type="PANTHER" id="PTHR42715:SF3">
    <property type="entry name" value="BETA-GLUCOSIDASE B-RELATED"/>
    <property type="match status" value="1"/>
</dbReference>
<evidence type="ECO:0000256" key="5">
    <source>
        <dbReference type="ARBA" id="ARBA00022801"/>
    </source>
</evidence>
<dbReference type="PANTHER" id="PTHR42715">
    <property type="entry name" value="BETA-GLUCOSIDASE"/>
    <property type="match status" value="1"/>
</dbReference>
<dbReference type="InterPro" id="IPR001764">
    <property type="entry name" value="Glyco_hydro_3_N"/>
</dbReference>
<keyword evidence="5 11" id="KW-0378">Hydrolase</keyword>
<comment type="pathway">
    <text evidence="2 11">Glycan metabolism; cellulose degradation.</text>
</comment>
<dbReference type="Pfam" id="PF14310">
    <property type="entry name" value="Fn3-like"/>
    <property type="match status" value="1"/>
</dbReference>
<evidence type="ECO:0000256" key="6">
    <source>
        <dbReference type="ARBA" id="ARBA00023001"/>
    </source>
</evidence>
<gene>
    <name evidence="13" type="ORF">BJY01DRAFT_257178</name>
</gene>
<dbReference type="Proteomes" id="UP001610446">
    <property type="component" value="Unassembled WGS sequence"/>
</dbReference>
<dbReference type="InterPro" id="IPR036881">
    <property type="entry name" value="Glyco_hydro_3_C_sf"/>
</dbReference>
<dbReference type="PRINTS" id="PR00133">
    <property type="entry name" value="GLHYDRLASE3"/>
</dbReference>
<dbReference type="InterPro" id="IPR050288">
    <property type="entry name" value="Cellulose_deg_GH3"/>
</dbReference>
<organism evidence="13 14">
    <name type="scientific">Aspergillus pseudoustus</name>
    <dbReference type="NCBI Taxonomy" id="1810923"/>
    <lineage>
        <taxon>Eukaryota</taxon>
        <taxon>Fungi</taxon>
        <taxon>Dikarya</taxon>
        <taxon>Ascomycota</taxon>
        <taxon>Pezizomycotina</taxon>
        <taxon>Eurotiomycetes</taxon>
        <taxon>Eurotiomycetidae</taxon>
        <taxon>Eurotiales</taxon>
        <taxon>Aspergillaceae</taxon>
        <taxon>Aspergillus</taxon>
        <taxon>Aspergillus subgen. Nidulantes</taxon>
    </lineage>
</organism>
<dbReference type="SMART" id="SM01217">
    <property type="entry name" value="Fn3_like"/>
    <property type="match status" value="1"/>
</dbReference>
<evidence type="ECO:0000256" key="3">
    <source>
        <dbReference type="ARBA" id="ARBA00005336"/>
    </source>
</evidence>
<dbReference type="InterPro" id="IPR002772">
    <property type="entry name" value="Glyco_hydro_3_C"/>
</dbReference>
<evidence type="ECO:0000256" key="1">
    <source>
        <dbReference type="ARBA" id="ARBA00000448"/>
    </source>
</evidence>
<dbReference type="Gene3D" id="2.60.120.260">
    <property type="entry name" value="Galactose-binding domain-like"/>
    <property type="match status" value="1"/>
</dbReference>
<evidence type="ECO:0000259" key="12">
    <source>
        <dbReference type="SMART" id="SM01217"/>
    </source>
</evidence>
<keyword evidence="10 11" id="KW-0624">Polysaccharide degradation</keyword>
<dbReference type="Pfam" id="PF01915">
    <property type="entry name" value="Glyco_hydro_3_C"/>
    <property type="match status" value="1"/>
</dbReference>
<dbReference type="Gene3D" id="3.20.20.300">
    <property type="entry name" value="Glycoside hydrolase, family 3, N-terminal domain"/>
    <property type="match status" value="1"/>
</dbReference>
<dbReference type="InterPro" id="IPR026891">
    <property type="entry name" value="Fn3-like"/>
</dbReference>
<dbReference type="SUPFAM" id="SSF51445">
    <property type="entry name" value="(Trans)glycosidases"/>
    <property type="match status" value="1"/>
</dbReference>
<keyword evidence="6" id="KW-0136">Cellulose degradation</keyword>
<keyword evidence="14" id="KW-1185">Reference proteome</keyword>
<proteinExistence type="inferred from homology"/>
<dbReference type="Pfam" id="PF00933">
    <property type="entry name" value="Glyco_hydro_3"/>
    <property type="match status" value="1"/>
</dbReference>
<comment type="similarity">
    <text evidence="3 11">Belongs to the glycosyl hydrolase 3 family.</text>
</comment>
<dbReference type="InterPro" id="IPR036962">
    <property type="entry name" value="Glyco_hydro_3_N_sf"/>
</dbReference>
<dbReference type="Gene3D" id="2.60.40.10">
    <property type="entry name" value="Immunoglobulins"/>
    <property type="match status" value="1"/>
</dbReference>
<evidence type="ECO:0000313" key="14">
    <source>
        <dbReference type="Proteomes" id="UP001610446"/>
    </source>
</evidence>
<dbReference type="GO" id="GO:0016787">
    <property type="term" value="F:hydrolase activity"/>
    <property type="evidence" value="ECO:0007669"/>
    <property type="project" value="UniProtKB-KW"/>
</dbReference>
<feature type="domain" description="Fibronectin type III-like" evidence="12">
    <location>
        <begin position="749"/>
        <end position="821"/>
    </location>
</feature>
<dbReference type="InterPro" id="IPR013783">
    <property type="entry name" value="Ig-like_fold"/>
</dbReference>
<evidence type="ECO:0000256" key="2">
    <source>
        <dbReference type="ARBA" id="ARBA00004987"/>
    </source>
</evidence>
<evidence type="ECO:0000313" key="13">
    <source>
        <dbReference type="EMBL" id="KAL2841031.1"/>
    </source>
</evidence>
<evidence type="ECO:0000256" key="7">
    <source>
        <dbReference type="ARBA" id="ARBA00023180"/>
    </source>
</evidence>
<protein>
    <recommendedName>
        <fullName evidence="4 11">beta-glucosidase</fullName>
        <ecNumber evidence="4 11">3.2.1.21</ecNumber>
    </recommendedName>
</protein>
<evidence type="ECO:0000256" key="9">
    <source>
        <dbReference type="ARBA" id="ARBA00023295"/>
    </source>
</evidence>
<dbReference type="SUPFAM" id="SSF52279">
    <property type="entry name" value="Beta-D-glucan exohydrolase, C-terminal domain"/>
    <property type="match status" value="1"/>
</dbReference>
<dbReference type="EMBL" id="JBFXLU010000114">
    <property type="protein sequence ID" value="KAL2841031.1"/>
    <property type="molecule type" value="Genomic_DNA"/>
</dbReference>
<keyword evidence="8 11" id="KW-0119">Carbohydrate metabolism</keyword>
<accession>A0ABR4JMH0</accession>
<dbReference type="Gene3D" id="3.40.50.1700">
    <property type="entry name" value="Glycoside hydrolase family 3 C-terminal domain"/>
    <property type="match status" value="1"/>
</dbReference>
<evidence type="ECO:0000256" key="11">
    <source>
        <dbReference type="RuleBase" id="RU361161"/>
    </source>
</evidence>
<keyword evidence="9 11" id="KW-0326">Glycosidase</keyword>
<dbReference type="EC" id="3.2.1.21" evidence="4 11"/>
<reference evidence="13 14" key="1">
    <citation type="submission" date="2024-07" db="EMBL/GenBank/DDBJ databases">
        <title>Section-level genome sequencing and comparative genomics of Aspergillus sections Usti and Cavernicolus.</title>
        <authorList>
            <consortium name="Lawrence Berkeley National Laboratory"/>
            <person name="Nybo J.L."/>
            <person name="Vesth T.C."/>
            <person name="Theobald S."/>
            <person name="Frisvad J.C."/>
            <person name="Larsen T.O."/>
            <person name="Kjaerboelling I."/>
            <person name="Rothschild-Mancinelli K."/>
            <person name="Lyhne E.K."/>
            <person name="Kogle M.E."/>
            <person name="Barry K."/>
            <person name="Clum A."/>
            <person name="Na H."/>
            <person name="Ledsgaard L."/>
            <person name="Lin J."/>
            <person name="Lipzen A."/>
            <person name="Kuo A."/>
            <person name="Riley R."/>
            <person name="Mondo S."/>
            <person name="Labutti K."/>
            <person name="Haridas S."/>
            <person name="Pangalinan J."/>
            <person name="Salamov A.A."/>
            <person name="Simmons B.A."/>
            <person name="Magnuson J.K."/>
            <person name="Chen J."/>
            <person name="Drula E."/>
            <person name="Henrissat B."/>
            <person name="Wiebenga A."/>
            <person name="Lubbers R.J."/>
            <person name="Gomes A.C."/>
            <person name="Makela M.R."/>
            <person name="Stajich J."/>
            <person name="Grigoriev I.V."/>
            <person name="Mortensen U.H."/>
            <person name="De Vries R.P."/>
            <person name="Baker S.E."/>
            <person name="Andersen M.R."/>
        </authorList>
    </citation>
    <scope>NUCLEOTIDE SEQUENCE [LARGE SCALE GENOMIC DNA]</scope>
    <source>
        <strain evidence="13 14">CBS 123904</strain>
    </source>
</reference>
<comment type="caution">
    <text evidence="13">The sequence shown here is derived from an EMBL/GenBank/DDBJ whole genome shotgun (WGS) entry which is preliminary data.</text>
</comment>
<evidence type="ECO:0000256" key="8">
    <source>
        <dbReference type="ARBA" id="ARBA00023277"/>
    </source>
</evidence>
<dbReference type="PROSITE" id="PS00775">
    <property type="entry name" value="GLYCOSYL_HYDROL_F3"/>
    <property type="match status" value="1"/>
</dbReference>
<sequence>MVATTIANKDWASLIREMTLEEKCSLLAGADFWRTTAIERLGIPSLKMSDGPNGARGENFFGGKTSACFPASVSLAATWDPGLVQAIGHALADDTKTKGARLLLGPTVCPHRQPLGGRNFESFSEDPFLAGSLATKYIKGLQSNGIGAVIKHYAANEQETLRNTIDVRVSERALRELYLRPFEMAITEAKPLGVMTAYNSVNGDHADMNEFLLKKVLREEWGFIGLVMSDWGGTNSLVESLNAGLDLEMPGPPTHRTLKAVQEALESGRLAMETLDSRVATNLECLARTGCFGKTLSSSEEQAVDLPEHRALIRKAGSNGIVLLKNRGNVLPLEPANYRSIALLGLAKEYLGHGGGSAAVNSHHKVTPFDALHEALGDSCELKYAEGTRIWRSLPVLSSGVTTREGQPGFDVEITFGNSTPNKSIVSPVSALRFTELRNIAAVVMAGVYKPAESGAHYLSFTIFGEATISIDSEVVLQTENSRDLMGTLLGAADAVQVQHNFIAGKEYHIQISAKAGDASDSGISVLGNSYLGFSLGLAHQQEYEADLLSSAVDAARTSDIAIVFTGHTPEWETEGVDRDTFALPKNGSQDKLVKAVAAANPNTVVVNCTGSPISMPWVSDVAAILQAWFPGQEAGHSIADVLLGKVNPGGKLPTTFPRELDNCAAAANFPGNVQNRVVHYEEGVFVGYRHHDRFPDGVLFPFGFGLSYTTFSIDDASVEISTQVLTSAESTITVRVSVHNSGQVSGSEVVQIYVQYLDHNPAIQRPIKELCGFGKVELDPGQLGWMEQTVASRALAYWNDGKKLWSVDAGNYALHIGTSSTFIHAVKRFSVPTAFDLPVCRV</sequence>
<dbReference type="InterPro" id="IPR017853">
    <property type="entry name" value="GH"/>
</dbReference>
<evidence type="ECO:0000256" key="4">
    <source>
        <dbReference type="ARBA" id="ARBA00012744"/>
    </source>
</evidence>
<comment type="catalytic activity">
    <reaction evidence="1 11">
        <text>Hydrolysis of terminal, non-reducing beta-D-glucosyl residues with release of beta-D-glucose.</text>
        <dbReference type="EC" id="3.2.1.21"/>
    </reaction>
</comment>
<evidence type="ECO:0000256" key="10">
    <source>
        <dbReference type="ARBA" id="ARBA00023326"/>
    </source>
</evidence>
<name>A0ABR4JMH0_9EURO</name>
<dbReference type="InterPro" id="IPR019800">
    <property type="entry name" value="Glyco_hydro_3_AS"/>
</dbReference>